<evidence type="ECO:0000256" key="5">
    <source>
        <dbReference type="ARBA" id="ARBA00022729"/>
    </source>
</evidence>
<evidence type="ECO:0000259" key="10">
    <source>
        <dbReference type="Pfam" id="PF04389"/>
    </source>
</evidence>
<evidence type="ECO:0000256" key="2">
    <source>
        <dbReference type="ARBA" id="ARBA00022438"/>
    </source>
</evidence>
<keyword evidence="2" id="KW-0031">Aminopeptidase</keyword>
<dbReference type="Gene3D" id="3.40.630.10">
    <property type="entry name" value="Zn peptidases"/>
    <property type="match status" value="2"/>
</dbReference>
<dbReference type="InterPro" id="IPR003137">
    <property type="entry name" value="PA_domain"/>
</dbReference>
<dbReference type="GO" id="GO:0016787">
    <property type="term" value="F:hydrolase activity"/>
    <property type="evidence" value="ECO:0007669"/>
    <property type="project" value="UniProtKB-KW"/>
</dbReference>
<proteinExistence type="inferred from homology"/>
<dbReference type="Pfam" id="PF02225">
    <property type="entry name" value="PA"/>
    <property type="match status" value="1"/>
</dbReference>
<dbReference type="InterPro" id="IPR045175">
    <property type="entry name" value="M28_fam"/>
</dbReference>
<sequence>MRIGAIAATAAVSGSLIIAGTAQAATVTDTSALRDAVTVDGVMDHLEAFQAIADANGGNRAAGTPGHVASVDYIQALLDEAGYTTWRQPFTYERTDFTGTSMSQTAPTPTPYGLGVDYYPMDYSGGGDVTATVTAVDLNLSGDRASTSGCEAADFAGFPAGDIALIQRGSCSFAQKADNAAAAGAAAVIVFNQGNDVPGDDRFGLFGGTLDAPVRSIPVVSAPFERGVEWANTPGLVIRLALQINITEVSTENLLADTPSGRTDRTVVVGGHLDSVSEGPGINDNGSGTATILETALQMAELGIEPENRVRFAFWSGEEDGLIGSDYYVSQLSKSEIKGTALNLNFDMVGSPNAVNFVYDGDGDALGTSGPNGSGVIEDVFADFFASQGEPSEPTDFDGRSDYYGFINAGIPAGGLFTGAEGIKSAEQAALFGGTAGVAYDPCYHAACDTIANLDADTLDIMSDAIAHATLTFAETTSAVNGTAKGKAVGKIDWEYQGNRALR</sequence>
<dbReference type="SUPFAM" id="SSF52025">
    <property type="entry name" value="PA domain"/>
    <property type="match status" value="1"/>
</dbReference>
<reference evidence="12" key="1">
    <citation type="journal article" date="2019" name="Int. J. Syst. Evol. Microbiol.">
        <title>The Global Catalogue of Microorganisms (GCM) 10K type strain sequencing project: providing services to taxonomists for standard genome sequencing and annotation.</title>
        <authorList>
            <consortium name="The Broad Institute Genomics Platform"/>
            <consortium name="The Broad Institute Genome Sequencing Center for Infectious Disease"/>
            <person name="Wu L."/>
            <person name="Ma J."/>
        </authorList>
    </citation>
    <scope>NUCLEOTIDE SEQUENCE [LARGE SCALE GENOMIC DNA]</scope>
    <source>
        <strain evidence="12">CGMCC 1.12192</strain>
    </source>
</reference>
<protein>
    <submittedName>
        <fullName evidence="11">M28 family metallopeptidase</fullName>
        <ecNumber evidence="11">3.4.-.-</ecNumber>
    </submittedName>
</protein>
<evidence type="ECO:0000256" key="6">
    <source>
        <dbReference type="ARBA" id="ARBA00022801"/>
    </source>
</evidence>
<dbReference type="PANTHER" id="PTHR12147:SF26">
    <property type="entry name" value="PEPTIDASE M28 DOMAIN-CONTAINING PROTEIN"/>
    <property type="match status" value="1"/>
</dbReference>
<feature type="signal peptide" evidence="8">
    <location>
        <begin position="1"/>
        <end position="24"/>
    </location>
</feature>
<dbReference type="PANTHER" id="PTHR12147">
    <property type="entry name" value="METALLOPEPTIDASE M28 FAMILY MEMBER"/>
    <property type="match status" value="1"/>
</dbReference>
<comment type="similarity">
    <text evidence="1">Belongs to the peptidase M28 family. M28A subfamily.</text>
</comment>
<dbReference type="SUPFAM" id="SSF53187">
    <property type="entry name" value="Zn-dependent exopeptidases"/>
    <property type="match status" value="1"/>
</dbReference>
<dbReference type="CDD" id="cd03876">
    <property type="entry name" value="M28_SGAP_like"/>
    <property type="match status" value="1"/>
</dbReference>
<accession>A0ABV9R8V0</accession>
<evidence type="ECO:0000256" key="3">
    <source>
        <dbReference type="ARBA" id="ARBA00022670"/>
    </source>
</evidence>
<dbReference type="InterPro" id="IPR046450">
    <property type="entry name" value="PA_dom_sf"/>
</dbReference>
<organism evidence="11 12">
    <name type="scientific">Agromyces aurantiacus</name>
    <dbReference type="NCBI Taxonomy" id="165814"/>
    <lineage>
        <taxon>Bacteria</taxon>
        <taxon>Bacillati</taxon>
        <taxon>Actinomycetota</taxon>
        <taxon>Actinomycetes</taxon>
        <taxon>Micrococcales</taxon>
        <taxon>Microbacteriaceae</taxon>
        <taxon>Agromyces</taxon>
    </lineage>
</organism>
<evidence type="ECO:0000313" key="11">
    <source>
        <dbReference type="EMBL" id="MFC4830479.1"/>
    </source>
</evidence>
<keyword evidence="5 8" id="KW-0732">Signal</keyword>
<feature type="chain" id="PRO_5047342805" evidence="8">
    <location>
        <begin position="25"/>
        <end position="503"/>
    </location>
</feature>
<keyword evidence="6 11" id="KW-0378">Hydrolase</keyword>
<evidence type="ECO:0000259" key="9">
    <source>
        <dbReference type="Pfam" id="PF02225"/>
    </source>
</evidence>
<dbReference type="Proteomes" id="UP001595960">
    <property type="component" value="Unassembled WGS sequence"/>
</dbReference>
<gene>
    <name evidence="11" type="ORF">ACFPER_16915</name>
</gene>
<evidence type="ECO:0000256" key="1">
    <source>
        <dbReference type="ARBA" id="ARBA00005957"/>
    </source>
</evidence>
<keyword evidence="4" id="KW-0479">Metal-binding</keyword>
<keyword evidence="3" id="KW-0645">Protease</keyword>
<dbReference type="EC" id="3.4.-.-" evidence="11"/>
<feature type="domain" description="Peptidase M28" evidence="10">
    <location>
        <begin position="253"/>
        <end position="469"/>
    </location>
</feature>
<dbReference type="InterPro" id="IPR007484">
    <property type="entry name" value="Peptidase_M28"/>
</dbReference>
<name>A0ABV9R8V0_9MICO</name>
<dbReference type="Pfam" id="PF04389">
    <property type="entry name" value="Peptidase_M28"/>
    <property type="match status" value="1"/>
</dbReference>
<dbReference type="EMBL" id="JBHSJC010000002">
    <property type="protein sequence ID" value="MFC4830479.1"/>
    <property type="molecule type" value="Genomic_DNA"/>
</dbReference>
<feature type="domain" description="PA" evidence="9">
    <location>
        <begin position="139"/>
        <end position="227"/>
    </location>
</feature>
<evidence type="ECO:0000256" key="4">
    <source>
        <dbReference type="ARBA" id="ARBA00022723"/>
    </source>
</evidence>
<dbReference type="RefSeq" id="WP_204394032.1">
    <property type="nucleotide sequence ID" value="NZ_JAFBBW010000001.1"/>
</dbReference>
<comment type="caution">
    <text evidence="11">The sequence shown here is derived from an EMBL/GenBank/DDBJ whole genome shotgun (WGS) entry which is preliminary data.</text>
</comment>
<dbReference type="Gene3D" id="3.50.30.30">
    <property type="match status" value="1"/>
</dbReference>
<keyword evidence="7" id="KW-0862">Zinc</keyword>
<evidence type="ECO:0000256" key="7">
    <source>
        <dbReference type="ARBA" id="ARBA00022833"/>
    </source>
</evidence>
<dbReference type="InterPro" id="IPR041756">
    <property type="entry name" value="M28_SGAP-like"/>
</dbReference>
<evidence type="ECO:0000256" key="8">
    <source>
        <dbReference type="SAM" id="SignalP"/>
    </source>
</evidence>
<evidence type="ECO:0000313" key="12">
    <source>
        <dbReference type="Proteomes" id="UP001595960"/>
    </source>
</evidence>
<keyword evidence="12" id="KW-1185">Reference proteome</keyword>